<keyword evidence="6" id="KW-1185">Reference proteome</keyword>
<keyword evidence="2" id="KW-0489">Methyltransferase</keyword>
<dbReference type="InterPro" id="IPR029063">
    <property type="entry name" value="SAM-dependent_MTases_sf"/>
</dbReference>
<sequence length="355" mass="39720">MIPRRFGVQGTHWLSGYRSLITAVTPSPPREHTPVLLSEVMQLVAPTRGGGWFLDATFGDGGYTQALLERDPNCRVVAVDQDPYAYTKAQALAMQPKYQGRLFPILGRFSDIRRLARPIVSDTGFTGIVYDIGVCSSQIDQAHRGFSYMRDGPLDMRMASRGGHETDEREVELRLGKRTIPASVVVNQFSVDQLAQLFQRYGEERFANRIAAAIDRYRQTEGAITTTSQLADLVCHTIPRSHRAVSSRNPDQRRHPATRIFQSLRIYVNDELTELTTSLQDALTLVAPQGRIAVVTFHSLEDRLVKQLFKVQATSADGHETGFRLLSKRVIKPSRSEVVANSRSASAKLRAIERL</sequence>
<dbReference type="PIRSF" id="PIRSF004486">
    <property type="entry name" value="MraW"/>
    <property type="match status" value="1"/>
</dbReference>
<dbReference type="AlphaFoldDB" id="A0A9W8E9R3"/>
<evidence type="ECO:0008006" key="7">
    <source>
        <dbReference type="Google" id="ProtNLM"/>
    </source>
</evidence>
<evidence type="ECO:0000313" key="6">
    <source>
        <dbReference type="Proteomes" id="UP001151582"/>
    </source>
</evidence>
<dbReference type="GO" id="GO:0070475">
    <property type="term" value="P:rRNA base methylation"/>
    <property type="evidence" value="ECO:0007669"/>
    <property type="project" value="TreeGrafter"/>
</dbReference>
<evidence type="ECO:0000256" key="4">
    <source>
        <dbReference type="ARBA" id="ARBA00022691"/>
    </source>
</evidence>
<accession>A0A9W8E9R3</accession>
<dbReference type="NCBIfam" id="TIGR00006">
    <property type="entry name" value="16S rRNA (cytosine(1402)-N(4))-methyltransferase RsmH"/>
    <property type="match status" value="1"/>
</dbReference>
<evidence type="ECO:0000256" key="1">
    <source>
        <dbReference type="ARBA" id="ARBA00010396"/>
    </source>
</evidence>
<dbReference type="HAMAP" id="MF_01007">
    <property type="entry name" value="16SrRNA_methyltr_H"/>
    <property type="match status" value="1"/>
</dbReference>
<dbReference type="Pfam" id="PF01795">
    <property type="entry name" value="Methyltransf_5"/>
    <property type="match status" value="1"/>
</dbReference>
<dbReference type="PANTHER" id="PTHR11265:SF0">
    <property type="entry name" value="12S RRNA N4-METHYLCYTIDINE METHYLTRANSFERASE"/>
    <property type="match status" value="1"/>
</dbReference>
<dbReference type="GO" id="GO:0071424">
    <property type="term" value="F:rRNA (cytosine-N4-)-methyltransferase activity"/>
    <property type="evidence" value="ECO:0007669"/>
    <property type="project" value="TreeGrafter"/>
</dbReference>
<dbReference type="InterPro" id="IPR002903">
    <property type="entry name" value="RsmH"/>
</dbReference>
<dbReference type="PANTHER" id="PTHR11265">
    <property type="entry name" value="S-ADENOSYL-METHYLTRANSFERASE MRAW"/>
    <property type="match status" value="1"/>
</dbReference>
<dbReference type="Gene3D" id="3.40.50.150">
    <property type="entry name" value="Vaccinia Virus protein VP39"/>
    <property type="match status" value="1"/>
</dbReference>
<protein>
    <recommendedName>
        <fullName evidence="7">Ribosomal RNA small subunit methyltransferase H</fullName>
    </recommendedName>
</protein>
<proteinExistence type="inferred from homology"/>
<dbReference type="SUPFAM" id="SSF53335">
    <property type="entry name" value="S-adenosyl-L-methionine-dependent methyltransferases"/>
    <property type="match status" value="1"/>
</dbReference>
<comment type="caution">
    <text evidence="5">The sequence shown here is derived from an EMBL/GenBank/DDBJ whole genome shotgun (WGS) entry which is preliminary data.</text>
</comment>
<dbReference type="Gene3D" id="1.10.150.170">
    <property type="entry name" value="Putative methyltransferase TM0872, insert domain"/>
    <property type="match status" value="1"/>
</dbReference>
<dbReference type="CDD" id="cd02440">
    <property type="entry name" value="AdoMet_MTases"/>
    <property type="match status" value="1"/>
</dbReference>
<organism evidence="5 6">
    <name type="scientific">Dimargaris verticillata</name>
    <dbReference type="NCBI Taxonomy" id="2761393"/>
    <lineage>
        <taxon>Eukaryota</taxon>
        <taxon>Fungi</taxon>
        <taxon>Fungi incertae sedis</taxon>
        <taxon>Zoopagomycota</taxon>
        <taxon>Kickxellomycotina</taxon>
        <taxon>Dimargaritomycetes</taxon>
        <taxon>Dimargaritales</taxon>
        <taxon>Dimargaritaceae</taxon>
        <taxon>Dimargaris</taxon>
    </lineage>
</organism>
<evidence type="ECO:0000313" key="5">
    <source>
        <dbReference type="EMBL" id="KAJ1981648.1"/>
    </source>
</evidence>
<gene>
    <name evidence="5" type="ORF">H4R34_001996</name>
</gene>
<dbReference type="InterPro" id="IPR023397">
    <property type="entry name" value="SAM-dep_MeTrfase_MraW_recog"/>
</dbReference>
<dbReference type="OrthoDB" id="16290at2759"/>
<keyword evidence="3" id="KW-0808">Transferase</keyword>
<dbReference type="SUPFAM" id="SSF81799">
    <property type="entry name" value="Putative methyltransferase TM0872, insert domain"/>
    <property type="match status" value="1"/>
</dbReference>
<dbReference type="EMBL" id="JANBQB010000117">
    <property type="protein sequence ID" value="KAJ1981648.1"/>
    <property type="molecule type" value="Genomic_DNA"/>
</dbReference>
<evidence type="ECO:0000256" key="3">
    <source>
        <dbReference type="ARBA" id="ARBA00022679"/>
    </source>
</evidence>
<reference evidence="5" key="1">
    <citation type="submission" date="2022-07" db="EMBL/GenBank/DDBJ databases">
        <title>Phylogenomic reconstructions and comparative analyses of Kickxellomycotina fungi.</title>
        <authorList>
            <person name="Reynolds N.K."/>
            <person name="Stajich J.E."/>
            <person name="Barry K."/>
            <person name="Grigoriev I.V."/>
            <person name="Crous P."/>
            <person name="Smith M.E."/>
        </authorList>
    </citation>
    <scope>NUCLEOTIDE SEQUENCE</scope>
    <source>
        <strain evidence="5">RSA 567</strain>
    </source>
</reference>
<name>A0A9W8E9R3_9FUNG</name>
<comment type="similarity">
    <text evidence="1">Belongs to the methyltransferase superfamily. RsmH family.</text>
</comment>
<keyword evidence="4" id="KW-0949">S-adenosyl-L-methionine</keyword>
<evidence type="ECO:0000256" key="2">
    <source>
        <dbReference type="ARBA" id="ARBA00022603"/>
    </source>
</evidence>
<dbReference type="Proteomes" id="UP001151582">
    <property type="component" value="Unassembled WGS sequence"/>
</dbReference>